<feature type="chain" id="PRO_5025659738" evidence="1">
    <location>
        <begin position="20"/>
        <end position="174"/>
    </location>
</feature>
<evidence type="ECO:0000313" key="2">
    <source>
        <dbReference type="EMBL" id="KAF2169065.1"/>
    </source>
</evidence>
<dbReference type="InterPro" id="IPR021054">
    <property type="entry name" value="Cell_wall_mannoprotein_1"/>
</dbReference>
<evidence type="ECO:0000313" key="3">
    <source>
        <dbReference type="Proteomes" id="UP000799537"/>
    </source>
</evidence>
<evidence type="ECO:0000256" key="1">
    <source>
        <dbReference type="SAM" id="SignalP"/>
    </source>
</evidence>
<name>A0A6A6CPN3_ZASCE</name>
<dbReference type="GO" id="GO:0005576">
    <property type="term" value="C:extracellular region"/>
    <property type="evidence" value="ECO:0007669"/>
    <property type="project" value="TreeGrafter"/>
</dbReference>
<proteinExistence type="predicted"/>
<reference evidence="2" key="1">
    <citation type="journal article" date="2020" name="Stud. Mycol.">
        <title>101 Dothideomycetes genomes: a test case for predicting lifestyles and emergence of pathogens.</title>
        <authorList>
            <person name="Haridas S."/>
            <person name="Albert R."/>
            <person name="Binder M."/>
            <person name="Bloem J."/>
            <person name="Labutti K."/>
            <person name="Salamov A."/>
            <person name="Andreopoulos B."/>
            <person name="Baker S."/>
            <person name="Barry K."/>
            <person name="Bills G."/>
            <person name="Bluhm B."/>
            <person name="Cannon C."/>
            <person name="Castanera R."/>
            <person name="Culley D."/>
            <person name="Daum C."/>
            <person name="Ezra D."/>
            <person name="Gonzalez J."/>
            <person name="Henrissat B."/>
            <person name="Kuo A."/>
            <person name="Liang C."/>
            <person name="Lipzen A."/>
            <person name="Lutzoni F."/>
            <person name="Magnuson J."/>
            <person name="Mondo S."/>
            <person name="Nolan M."/>
            <person name="Ohm R."/>
            <person name="Pangilinan J."/>
            <person name="Park H.-J."/>
            <person name="Ramirez L."/>
            <person name="Alfaro M."/>
            <person name="Sun H."/>
            <person name="Tritt A."/>
            <person name="Yoshinaga Y."/>
            <person name="Zwiers L.-H."/>
            <person name="Turgeon B."/>
            <person name="Goodwin S."/>
            <person name="Spatafora J."/>
            <person name="Crous P."/>
            <person name="Grigoriev I."/>
        </authorList>
    </citation>
    <scope>NUCLEOTIDE SEQUENCE</scope>
    <source>
        <strain evidence="2">ATCC 36951</strain>
    </source>
</reference>
<protein>
    <submittedName>
        <fullName evidence="2">Uncharacterized protein</fullName>
    </submittedName>
</protein>
<dbReference type="PANTHER" id="PTHR38123">
    <property type="entry name" value="CELL WALL SERINE-THREONINE-RICH GALACTOMANNOPROTEIN MP1 (AFU_ORTHOLOGUE AFUA_4G03240)"/>
    <property type="match status" value="1"/>
</dbReference>
<sequence length="174" mass="18091">MRGLSVLLLAPLALAGTIAKRDAQAVYDDITGIDTAVRHLTDVLNAYNGGIRESSPVFNASLAVHAINRKGFADANASGPFSSADSKRIVDHVNDSVGVSIPQSVTVIEAKKPLFDDAQLTSLVKATIDLLKSDHETFSLATGAKLSADQILSGAVAAGKIDAVLQGASLYYAL</sequence>
<dbReference type="OrthoDB" id="2422134at2759"/>
<dbReference type="Gene3D" id="1.20.1280.140">
    <property type="match status" value="1"/>
</dbReference>
<dbReference type="PANTHER" id="PTHR38123:SF5">
    <property type="entry name" value="CELL WALL GALACTOMANNOPROTEIN"/>
    <property type="match status" value="1"/>
</dbReference>
<dbReference type="RefSeq" id="XP_033669954.1">
    <property type="nucleotide sequence ID" value="XM_033805689.1"/>
</dbReference>
<dbReference type="Pfam" id="PF12296">
    <property type="entry name" value="HsbA"/>
    <property type="match status" value="1"/>
</dbReference>
<accession>A0A6A6CPN3</accession>
<feature type="signal peptide" evidence="1">
    <location>
        <begin position="1"/>
        <end position="19"/>
    </location>
</feature>
<keyword evidence="3" id="KW-1185">Reference proteome</keyword>
<dbReference type="EMBL" id="ML993589">
    <property type="protein sequence ID" value="KAF2169065.1"/>
    <property type="molecule type" value="Genomic_DNA"/>
</dbReference>
<gene>
    <name evidence="2" type="ORF">M409DRAFT_21074</name>
</gene>
<dbReference type="GeneID" id="54558961"/>
<dbReference type="AlphaFoldDB" id="A0A6A6CPN3"/>
<keyword evidence="1" id="KW-0732">Signal</keyword>
<dbReference type="Proteomes" id="UP000799537">
    <property type="component" value="Unassembled WGS sequence"/>
</dbReference>
<organism evidence="2 3">
    <name type="scientific">Zasmidium cellare ATCC 36951</name>
    <dbReference type="NCBI Taxonomy" id="1080233"/>
    <lineage>
        <taxon>Eukaryota</taxon>
        <taxon>Fungi</taxon>
        <taxon>Dikarya</taxon>
        <taxon>Ascomycota</taxon>
        <taxon>Pezizomycotina</taxon>
        <taxon>Dothideomycetes</taxon>
        <taxon>Dothideomycetidae</taxon>
        <taxon>Mycosphaerellales</taxon>
        <taxon>Mycosphaerellaceae</taxon>
        <taxon>Zasmidium</taxon>
    </lineage>
</organism>